<evidence type="ECO:0000256" key="5">
    <source>
        <dbReference type="ARBA" id="ARBA00023237"/>
    </source>
</evidence>
<dbReference type="AlphaFoldDB" id="A0A2A2I3V5"/>
<comment type="caution">
    <text evidence="11">The sequence shown here is derived from an EMBL/GenBank/DDBJ whole genome shotgun (WGS) entry which is preliminary data.</text>
</comment>
<protein>
    <recommendedName>
        <fullName evidence="8">Membrane-bound lytic murein transglycosylase F</fullName>
        <ecNumber evidence="8">4.2.2.n1</ecNumber>
    </recommendedName>
    <alternativeName>
        <fullName evidence="8">Murein lyase F</fullName>
    </alternativeName>
</protein>
<dbReference type="SUPFAM" id="SSF53955">
    <property type="entry name" value="Lysozyme-like"/>
    <property type="match status" value="1"/>
</dbReference>
<dbReference type="Gene3D" id="1.10.530.10">
    <property type="match status" value="1"/>
</dbReference>
<keyword evidence="6 8" id="KW-0456">Lyase</keyword>
<dbReference type="CDD" id="cd01009">
    <property type="entry name" value="PBP2_YfhD_N"/>
    <property type="match status" value="1"/>
</dbReference>
<evidence type="ECO:0000259" key="10">
    <source>
        <dbReference type="SMART" id="SM00062"/>
    </source>
</evidence>
<sequence length="487" mass="55639">MLVGTVVLLTGCSRPSTVTEIRQEGVLHVITRRSPSVYFEGPHGATGFEYELVQRLAKRLGVELRLRVVDDYDKIVSVLDNSYAHIGMGGFAPGPERKDRFQTVTTSLTLTSTVVYNRDVKPVRAPEALSGRVVHTVENSNHIEPLKELRHTQDNIRWIPHPRLTTVEILKRVNTGEVGVAVVDSTDLALNHVYFPDVKKGVALTEPRPVAWLLPRQQDGSLRKLAEQMMRDLQSDGTLAHLRERFFGHLDRLDYVGARTFLYHVRNRLPRYQAIFRSTADHYDLDWRLLAAIGYQESHWRPNAVSPTGVRGLMMLTRSTARYVGIDNRRNAEQSIDGGAQYFRTMRRRIPEDIPEPDRTWFALAAYNVGMGHLEDARKLTQRGGDDPHRWADVKEYLPRLAEKQWYTKTEHGYARGYEPVVYVQNIRRYYDVLRWLRPNDDESTHRNQPVIPPLPSLDGSAPPQSADNRPGPPRLNRMLGEAPPTL</sequence>
<dbReference type="Pfam" id="PF01464">
    <property type="entry name" value="SLT"/>
    <property type="match status" value="1"/>
</dbReference>
<evidence type="ECO:0000256" key="3">
    <source>
        <dbReference type="ARBA" id="ARBA00022729"/>
    </source>
</evidence>
<keyword evidence="5 8" id="KW-0998">Cell outer membrane</keyword>
<feature type="region of interest" description="LT domain" evidence="8">
    <location>
        <begin position="251"/>
        <end position="487"/>
    </location>
</feature>
<dbReference type="PANTHER" id="PTHR35936:SF32">
    <property type="entry name" value="MEMBRANE-BOUND LYTIC MUREIN TRANSGLYCOSYLASE F"/>
    <property type="match status" value="1"/>
</dbReference>
<dbReference type="EC" id="4.2.2.n1" evidence="8"/>
<evidence type="ECO:0000256" key="4">
    <source>
        <dbReference type="ARBA" id="ARBA00023136"/>
    </source>
</evidence>
<evidence type="ECO:0000256" key="1">
    <source>
        <dbReference type="ARBA" id="ARBA00007734"/>
    </source>
</evidence>
<accession>A0A2A2I3V5</accession>
<dbReference type="GO" id="GO:0008933">
    <property type="term" value="F:peptidoglycan lytic transglycosylase activity"/>
    <property type="evidence" value="ECO:0007669"/>
    <property type="project" value="UniProtKB-UniRule"/>
</dbReference>
<dbReference type="GO" id="GO:0009279">
    <property type="term" value="C:cell outer membrane"/>
    <property type="evidence" value="ECO:0007669"/>
    <property type="project" value="UniProtKB-SubCell"/>
</dbReference>
<dbReference type="InterPro" id="IPR023703">
    <property type="entry name" value="MltF"/>
</dbReference>
<dbReference type="InterPro" id="IPR001638">
    <property type="entry name" value="Solute-binding_3/MltF_N"/>
</dbReference>
<dbReference type="PANTHER" id="PTHR35936">
    <property type="entry name" value="MEMBRANE-BOUND LYTIC MUREIN TRANSGLYCOSYLASE F"/>
    <property type="match status" value="1"/>
</dbReference>
<dbReference type="InterPro" id="IPR008258">
    <property type="entry name" value="Transglycosylase_SLT_dom_1"/>
</dbReference>
<keyword evidence="4 8" id="KW-0472">Membrane</keyword>
<feature type="region of interest" description="Disordered" evidence="9">
    <location>
        <begin position="442"/>
        <end position="487"/>
    </location>
</feature>
<dbReference type="GO" id="GO:0009253">
    <property type="term" value="P:peptidoglycan catabolic process"/>
    <property type="evidence" value="ECO:0007669"/>
    <property type="project" value="TreeGrafter"/>
</dbReference>
<feature type="domain" description="Solute-binding protein family 3/N-terminal" evidence="10">
    <location>
        <begin position="26"/>
        <end position="250"/>
    </location>
</feature>
<organism evidence="11 12">
    <name type="scientific">Tamilnaduibacter salinus</name>
    <dbReference type="NCBI Taxonomy" id="1484056"/>
    <lineage>
        <taxon>Bacteria</taxon>
        <taxon>Pseudomonadati</taxon>
        <taxon>Pseudomonadota</taxon>
        <taxon>Gammaproteobacteria</taxon>
        <taxon>Pseudomonadales</taxon>
        <taxon>Marinobacteraceae</taxon>
        <taxon>Tamilnaduibacter</taxon>
    </lineage>
</organism>
<dbReference type="PROSITE" id="PS00922">
    <property type="entry name" value="TRANSGLYCOSYLASE"/>
    <property type="match status" value="1"/>
</dbReference>
<evidence type="ECO:0000256" key="2">
    <source>
        <dbReference type="ARBA" id="ARBA00010333"/>
    </source>
</evidence>
<keyword evidence="3 8" id="KW-0732">Signal</keyword>
<evidence type="ECO:0000256" key="7">
    <source>
        <dbReference type="ARBA" id="ARBA00023316"/>
    </source>
</evidence>
<evidence type="ECO:0000313" key="12">
    <source>
        <dbReference type="Proteomes" id="UP000218332"/>
    </source>
</evidence>
<dbReference type="EMBL" id="NMPM01000028">
    <property type="protein sequence ID" value="PAV26337.1"/>
    <property type="molecule type" value="Genomic_DNA"/>
</dbReference>
<dbReference type="HAMAP" id="MF_02016">
    <property type="entry name" value="MltF"/>
    <property type="match status" value="1"/>
</dbReference>
<evidence type="ECO:0000313" key="11">
    <source>
        <dbReference type="EMBL" id="PAV26337.1"/>
    </source>
</evidence>
<dbReference type="InterPro" id="IPR023346">
    <property type="entry name" value="Lysozyme-like_dom_sf"/>
</dbReference>
<comment type="similarity">
    <text evidence="8">In the N-terminal section; belongs to the bacterial solute-binding protein 3 family.</text>
</comment>
<dbReference type="InterPro" id="IPR000189">
    <property type="entry name" value="Transglyc_AS"/>
</dbReference>
<dbReference type="Gene3D" id="3.40.190.10">
    <property type="entry name" value="Periplasmic binding protein-like II"/>
    <property type="match status" value="2"/>
</dbReference>
<evidence type="ECO:0000256" key="9">
    <source>
        <dbReference type="SAM" id="MobiDB-lite"/>
    </source>
</evidence>
<keyword evidence="12" id="KW-1185">Reference proteome</keyword>
<dbReference type="NCBIfam" id="NF008112">
    <property type="entry name" value="PRK10859.1"/>
    <property type="match status" value="1"/>
</dbReference>
<comment type="domain">
    <text evidence="8">The N-terminal domain does not have lytic activity and probably modulates enzymatic activity. The C-terminal domain is the catalytic active domain.</text>
</comment>
<evidence type="ECO:0000256" key="8">
    <source>
        <dbReference type="HAMAP-Rule" id="MF_02016"/>
    </source>
</evidence>
<proteinExistence type="inferred from homology"/>
<comment type="caution">
    <text evidence="8">Lacks conserved residue(s) required for the propagation of feature annotation.</text>
</comment>
<dbReference type="Pfam" id="PF00497">
    <property type="entry name" value="SBP_bac_3"/>
    <property type="match status" value="1"/>
</dbReference>
<dbReference type="GO" id="GO:0016998">
    <property type="term" value="P:cell wall macromolecule catabolic process"/>
    <property type="evidence" value="ECO:0007669"/>
    <property type="project" value="UniProtKB-UniRule"/>
</dbReference>
<comment type="similarity">
    <text evidence="1">Belongs to the transglycosylase Slt family.</text>
</comment>
<comment type="similarity">
    <text evidence="2">Belongs to the bacterial solute-binding protein 3 family.</text>
</comment>
<reference evidence="11 12" key="1">
    <citation type="submission" date="2017-07" db="EMBL/GenBank/DDBJ databases">
        <title>Tamlnaduibacter salinus (Mi-7) genome sequencing.</title>
        <authorList>
            <person name="Verma A."/>
            <person name="Krishnamurthi S."/>
        </authorList>
    </citation>
    <scope>NUCLEOTIDE SEQUENCE [LARGE SCALE GENOMIC DNA]</scope>
    <source>
        <strain evidence="11 12">Mi-7</strain>
    </source>
</reference>
<name>A0A2A2I3V5_9GAMM</name>
<comment type="function">
    <text evidence="8">Murein-degrading enzyme that degrades murein glycan strands and insoluble, high-molecular weight murein sacculi, with the concomitant formation of a 1,6-anhydromuramoyl product. Lytic transglycosylases (LTs) play an integral role in the metabolism of the peptidoglycan (PG) sacculus. Their lytic action creates space within the PG sacculus to allow for its expansion as well as for the insertion of various structures such as secretion systems and flagella.</text>
</comment>
<dbReference type="Proteomes" id="UP000218332">
    <property type="component" value="Unassembled WGS sequence"/>
</dbReference>
<evidence type="ECO:0000256" key="6">
    <source>
        <dbReference type="ARBA" id="ARBA00023239"/>
    </source>
</evidence>
<feature type="active site" evidence="8">
    <location>
        <position position="297"/>
    </location>
</feature>
<comment type="similarity">
    <text evidence="8">In the C-terminal section; belongs to the transglycosylase Slt family.</text>
</comment>
<gene>
    <name evidence="8" type="primary">mltF</name>
    <name evidence="11" type="ORF">CF392_06345</name>
</gene>
<comment type="subcellular location">
    <subcellularLocation>
        <location evidence="8">Cell outer membrane</location>
        <topology evidence="8">Peripheral membrane protein</topology>
    </subcellularLocation>
    <text evidence="8">Attached to the inner leaflet of the outer membrane.</text>
</comment>
<keyword evidence="7 8" id="KW-0961">Cell wall biogenesis/degradation</keyword>
<dbReference type="CDD" id="cd13403">
    <property type="entry name" value="MLTF-like"/>
    <property type="match status" value="1"/>
</dbReference>
<comment type="catalytic activity">
    <reaction evidence="8">
        <text>Exolytic cleavage of the (1-&gt;4)-beta-glycosidic linkage between N-acetylmuramic acid (MurNAc) and N-acetylglucosamine (GlcNAc) residues in peptidoglycan, from either the reducing or the non-reducing ends of the peptidoglycan chains, with concomitant formation of a 1,6-anhydrobond in the MurNAc residue.</text>
        <dbReference type="EC" id="4.2.2.n1"/>
    </reaction>
</comment>
<dbReference type="SUPFAM" id="SSF53850">
    <property type="entry name" value="Periplasmic binding protein-like II"/>
    <property type="match status" value="1"/>
</dbReference>
<dbReference type="SMART" id="SM00062">
    <property type="entry name" value="PBPb"/>
    <property type="match status" value="1"/>
</dbReference>
<dbReference type="GO" id="GO:0071555">
    <property type="term" value="P:cell wall organization"/>
    <property type="evidence" value="ECO:0007669"/>
    <property type="project" value="UniProtKB-KW"/>
</dbReference>